<sequence length="278" mass="29474">MVGGMYGLIALGLNLQYGIARMMNLAYGETLMGGAFTAFWFLTLWRIDPLASLLFSVPVAFCGNWLIYRYLLTPLVRRAANRDVLEADTILVTFGLLFVFQGVALVQWGGEYRGYTYLAVPVHVLGATVALNRVLAFVAAVALALALYWLLRATRLGGALRAIAIDPVAAQLVAIDVPRLSALAFAAGGAIMAVAGTLVSMFLSFNASIGIVYTLKALIVVIMGGVGRMLGCLAAGLILGVAEALGAYLVDPGLTLAINFALFLLVLLVRPQGLFSRG</sequence>
<dbReference type="PANTHER" id="PTHR11795:SF445">
    <property type="entry name" value="AMINO ACID ABC TRANSPORTER PERMEASE PROTEIN"/>
    <property type="match status" value="1"/>
</dbReference>
<evidence type="ECO:0000313" key="10">
    <source>
        <dbReference type="EMBL" id="TXL82080.1"/>
    </source>
</evidence>
<accession>A0A5C8PW28</accession>
<feature type="transmembrane region" description="Helical" evidence="9">
    <location>
        <begin position="245"/>
        <end position="269"/>
    </location>
</feature>
<keyword evidence="7 9" id="KW-0472">Membrane</keyword>
<keyword evidence="4 9" id="KW-0812">Transmembrane</keyword>
<feature type="transmembrane region" description="Helical" evidence="9">
    <location>
        <begin position="130"/>
        <end position="151"/>
    </location>
</feature>
<dbReference type="InterPro" id="IPR001851">
    <property type="entry name" value="ABC_transp_permease"/>
</dbReference>
<dbReference type="Proteomes" id="UP000321638">
    <property type="component" value="Unassembled WGS sequence"/>
</dbReference>
<dbReference type="Pfam" id="PF02653">
    <property type="entry name" value="BPD_transp_2"/>
    <property type="match status" value="1"/>
</dbReference>
<gene>
    <name evidence="10" type="ORF">FHP25_02945</name>
</gene>
<evidence type="ECO:0000256" key="1">
    <source>
        <dbReference type="ARBA" id="ARBA00004651"/>
    </source>
</evidence>
<dbReference type="InterPro" id="IPR052157">
    <property type="entry name" value="BCAA_transport_permease"/>
</dbReference>
<feature type="transmembrane region" description="Helical" evidence="9">
    <location>
        <begin position="181"/>
        <end position="205"/>
    </location>
</feature>
<feature type="transmembrane region" description="Helical" evidence="9">
    <location>
        <begin position="50"/>
        <end position="68"/>
    </location>
</feature>
<organism evidence="10 11">
    <name type="scientific">Vineibacter terrae</name>
    <dbReference type="NCBI Taxonomy" id="2586908"/>
    <lineage>
        <taxon>Bacteria</taxon>
        <taxon>Pseudomonadati</taxon>
        <taxon>Pseudomonadota</taxon>
        <taxon>Alphaproteobacteria</taxon>
        <taxon>Hyphomicrobiales</taxon>
        <taxon>Vineibacter</taxon>
    </lineage>
</organism>
<protein>
    <submittedName>
        <fullName evidence="10">Branched-chain amino acid ABC transporter permease</fullName>
    </submittedName>
</protein>
<feature type="transmembrane region" description="Helical" evidence="9">
    <location>
        <begin position="25"/>
        <end position="44"/>
    </location>
</feature>
<dbReference type="OrthoDB" id="9778908at2"/>
<keyword evidence="6 9" id="KW-1133">Transmembrane helix</keyword>
<keyword evidence="5" id="KW-0029">Amino-acid transport</keyword>
<reference evidence="10 11" key="1">
    <citation type="submission" date="2019-06" db="EMBL/GenBank/DDBJ databases">
        <title>New taxonomy in bacterial strain CC-CFT640, isolated from vineyard.</title>
        <authorList>
            <person name="Lin S.-Y."/>
            <person name="Tsai C.-F."/>
            <person name="Young C.-C."/>
        </authorList>
    </citation>
    <scope>NUCLEOTIDE SEQUENCE [LARGE SCALE GENOMIC DNA]</scope>
    <source>
        <strain evidence="10 11">CC-CFT640</strain>
    </source>
</reference>
<dbReference type="GO" id="GO:0005886">
    <property type="term" value="C:plasma membrane"/>
    <property type="evidence" value="ECO:0007669"/>
    <property type="project" value="UniProtKB-SubCell"/>
</dbReference>
<dbReference type="PANTHER" id="PTHR11795">
    <property type="entry name" value="BRANCHED-CHAIN AMINO ACID TRANSPORT SYSTEM PERMEASE PROTEIN LIVH"/>
    <property type="match status" value="1"/>
</dbReference>
<proteinExistence type="inferred from homology"/>
<evidence type="ECO:0000256" key="6">
    <source>
        <dbReference type="ARBA" id="ARBA00022989"/>
    </source>
</evidence>
<dbReference type="EMBL" id="VDUZ01000002">
    <property type="protein sequence ID" value="TXL82080.1"/>
    <property type="molecule type" value="Genomic_DNA"/>
</dbReference>
<dbReference type="GO" id="GO:0022857">
    <property type="term" value="F:transmembrane transporter activity"/>
    <property type="evidence" value="ECO:0007669"/>
    <property type="project" value="InterPro"/>
</dbReference>
<dbReference type="AlphaFoldDB" id="A0A5C8PW28"/>
<comment type="caution">
    <text evidence="10">The sequence shown here is derived from an EMBL/GenBank/DDBJ whole genome shotgun (WGS) entry which is preliminary data.</text>
</comment>
<name>A0A5C8PW28_9HYPH</name>
<evidence type="ECO:0000256" key="3">
    <source>
        <dbReference type="ARBA" id="ARBA00022475"/>
    </source>
</evidence>
<comment type="subcellular location">
    <subcellularLocation>
        <location evidence="1">Cell membrane</location>
        <topology evidence="1">Multi-pass membrane protein</topology>
    </subcellularLocation>
</comment>
<dbReference type="GO" id="GO:0006865">
    <property type="term" value="P:amino acid transport"/>
    <property type="evidence" value="ECO:0007669"/>
    <property type="project" value="UniProtKB-KW"/>
</dbReference>
<comment type="similarity">
    <text evidence="8">Belongs to the binding-protein-dependent transport system permease family. LivHM subfamily.</text>
</comment>
<keyword evidence="2" id="KW-0813">Transport</keyword>
<evidence type="ECO:0000256" key="8">
    <source>
        <dbReference type="ARBA" id="ARBA00037998"/>
    </source>
</evidence>
<keyword evidence="3" id="KW-1003">Cell membrane</keyword>
<evidence type="ECO:0000256" key="5">
    <source>
        <dbReference type="ARBA" id="ARBA00022970"/>
    </source>
</evidence>
<keyword evidence="11" id="KW-1185">Reference proteome</keyword>
<evidence type="ECO:0000256" key="4">
    <source>
        <dbReference type="ARBA" id="ARBA00022692"/>
    </source>
</evidence>
<feature type="transmembrane region" description="Helical" evidence="9">
    <location>
        <begin position="89"/>
        <end position="110"/>
    </location>
</feature>
<evidence type="ECO:0000313" key="11">
    <source>
        <dbReference type="Proteomes" id="UP000321638"/>
    </source>
</evidence>
<dbReference type="CDD" id="cd06582">
    <property type="entry name" value="TM_PBP1_LivH_like"/>
    <property type="match status" value="1"/>
</dbReference>
<evidence type="ECO:0000256" key="2">
    <source>
        <dbReference type="ARBA" id="ARBA00022448"/>
    </source>
</evidence>
<evidence type="ECO:0000256" key="7">
    <source>
        <dbReference type="ARBA" id="ARBA00023136"/>
    </source>
</evidence>
<evidence type="ECO:0000256" key="9">
    <source>
        <dbReference type="SAM" id="Phobius"/>
    </source>
</evidence>
<feature type="transmembrane region" description="Helical" evidence="9">
    <location>
        <begin position="217"/>
        <end position="239"/>
    </location>
</feature>